<keyword evidence="2" id="KW-1185">Reference proteome</keyword>
<name>A0A345PFC9_9BACI</name>
<dbReference type="Proteomes" id="UP000253908">
    <property type="component" value="Chromosome"/>
</dbReference>
<dbReference type="Gene3D" id="1.10.3750.10">
    <property type="entry name" value="YhaI-like"/>
    <property type="match status" value="1"/>
</dbReference>
<dbReference type="SUPFAM" id="SSF109915">
    <property type="entry name" value="Hypothetical protein YhaI"/>
    <property type="match status" value="1"/>
</dbReference>
<dbReference type="RefSeq" id="WP_114916006.1">
    <property type="nucleotide sequence ID" value="NZ_CP024848.1"/>
</dbReference>
<dbReference type="InterPro" id="IPR015058">
    <property type="entry name" value="DUF1878"/>
</dbReference>
<evidence type="ECO:0008006" key="3">
    <source>
        <dbReference type="Google" id="ProtNLM"/>
    </source>
</evidence>
<sequence>MKEIKINDSSSFHIHLLSKVIDMDQYPFIKLIIENNITFEEYKELMGSLHKLNETFEQQKEEGLMDYTILLIHFAGMLNEKLEPNRTIYALKKEGYFPSLMNTFIEIINRDEAKYKRR</sequence>
<gene>
    <name evidence="1" type="ORF">CUC15_07180</name>
</gene>
<evidence type="ECO:0000313" key="2">
    <source>
        <dbReference type="Proteomes" id="UP000253908"/>
    </source>
</evidence>
<evidence type="ECO:0000313" key="1">
    <source>
        <dbReference type="EMBL" id="AXI08709.1"/>
    </source>
</evidence>
<accession>A0A345PFC9</accession>
<dbReference type="EMBL" id="CP024848">
    <property type="protein sequence ID" value="AXI08709.1"/>
    <property type="molecule type" value="Genomic_DNA"/>
</dbReference>
<reference evidence="2" key="1">
    <citation type="submission" date="2017-11" db="EMBL/GenBank/DDBJ databases">
        <authorList>
            <person name="Zhu W."/>
        </authorList>
    </citation>
    <scope>NUCLEOTIDE SEQUENCE [LARGE SCALE GENOMIC DNA]</scope>
    <source>
        <strain evidence="2">160</strain>
    </source>
</reference>
<dbReference type="KEGG" id="ocn:CUC15_07180"/>
<dbReference type="OrthoDB" id="2353223at2"/>
<dbReference type="InterPro" id="IPR035945">
    <property type="entry name" value="YhaI-like_sf"/>
</dbReference>
<dbReference type="AlphaFoldDB" id="A0A345PFC9"/>
<proteinExistence type="predicted"/>
<protein>
    <recommendedName>
        <fullName evidence="3">DUF1878 domain-containing protein</fullName>
    </recommendedName>
</protein>
<dbReference type="Pfam" id="PF08963">
    <property type="entry name" value="DUF1878"/>
    <property type="match status" value="1"/>
</dbReference>
<organism evidence="1 2">
    <name type="scientific">Oceanobacillus zhaokaii</name>
    <dbReference type="NCBI Taxonomy" id="2052660"/>
    <lineage>
        <taxon>Bacteria</taxon>
        <taxon>Bacillati</taxon>
        <taxon>Bacillota</taxon>
        <taxon>Bacilli</taxon>
        <taxon>Bacillales</taxon>
        <taxon>Bacillaceae</taxon>
        <taxon>Oceanobacillus</taxon>
    </lineage>
</organism>